<feature type="compositionally biased region" description="Low complexity" evidence="1">
    <location>
        <begin position="512"/>
        <end position="530"/>
    </location>
</feature>
<dbReference type="OrthoDB" id="5855668at2759"/>
<dbReference type="Pfam" id="PF00498">
    <property type="entry name" value="FHA"/>
    <property type="match status" value="2"/>
</dbReference>
<evidence type="ECO:0000256" key="1">
    <source>
        <dbReference type="SAM" id="MobiDB-lite"/>
    </source>
</evidence>
<feature type="region of interest" description="Disordered" evidence="1">
    <location>
        <begin position="471"/>
        <end position="530"/>
    </location>
</feature>
<feature type="region of interest" description="Disordered" evidence="1">
    <location>
        <begin position="553"/>
        <end position="577"/>
    </location>
</feature>
<sequence length="971" mass="113888">MNQIVQSFAKKKVNGLELLTTIKNFSMKQIQDKFNIDNYVQLKQLQILVQLMLDFSEYLKKPEIYFQQADKQSDKNHRRTSEIQKLQINYRQQRIKQQCIRVSFQLIAKIYQFQKENNLGYVLTWKPNDIYNLFSALNKQNQEKYIIIKKLHINALTSILIIANLQVKQVQLLYAVSFIEIDLIWRISSTLLAYKEWYENDQNILNFSNDINKYQNQMEIEENKDAKLILKEFQPELKGYQSPITSQNSKCHYFSNKQKDSNLQNSNNQKSQNTGSKTQSNIYLDSRIIPEQQSPIKSPSVQTQRSKKFMQDENFDENFFDIPQSEQYQEDMLGSTNRFLRENHFLQEKLTGSQLLQQVTLKAKSAMEQNQQQFENVSRIRERDHKKENNRPAIFEEMGRQKQRQSQSAVMEIESGSIENKKKNGDEKQIQNQNSEQKKPEKIEEEEEQNEQLGNSVYFDDNNNAIENQNQNQIKPDENQNQKKQNDDLGTSEIIDNNQYNNDNKDLGMSEIIDNNNNQNKQNIKNNNNKDLGTSEIIEEQQLQQNQNNNNLGESEIIMDNNNNHQNQNKNTDLGNSEIILDNNDHQAQKQQQLGHSQVLGSSEIMEPQQNNNNNQNLGTSQVLQQNGSVLLNEQNQNGSILLNTQNEQQNGSILIEEQQQQNGSVLIEQPKQSKKNEKNNNNDPMDTNQDNIYFINQSAIRNDSVLRKQKAYDQYREKIQLLMDETLDLPFNPFDFKNVNSMRIKIKGVDKAYNKDKIIYMDGARIGRHPDNSIKFEKENYISKHHARIIFENDQFFIQDLGSTQGTFIKIQEQMELKQKMHIQFGYLVEIQVDSFKNDGKIGYIKIIVKEKEGTWNKEIEIPEGKQIKFGRGEKCQVQIKDQQQMISNQHSFITYEDGKFYIHDNNSLNGTWLRLSPEKQQSDLYPLKQGSKLRIFHLIHIDIVSVKIMDWALQLNEQTQQKFNDTAFN</sequence>
<evidence type="ECO:0000259" key="2">
    <source>
        <dbReference type="PROSITE" id="PS50006"/>
    </source>
</evidence>
<feature type="region of interest" description="Disordered" evidence="1">
    <location>
        <begin position="257"/>
        <end position="279"/>
    </location>
</feature>
<proteinExistence type="predicted"/>
<feature type="compositionally biased region" description="Basic and acidic residues" evidence="1">
    <location>
        <begin position="475"/>
        <end position="487"/>
    </location>
</feature>
<dbReference type="EMBL" id="LDAU01000180">
    <property type="protein sequence ID" value="KRX00999.1"/>
    <property type="molecule type" value="Genomic_DNA"/>
</dbReference>
<dbReference type="SUPFAM" id="SSF49879">
    <property type="entry name" value="SMAD/FHA domain"/>
    <property type="match status" value="2"/>
</dbReference>
<keyword evidence="4" id="KW-1185">Reference proteome</keyword>
<dbReference type="CDD" id="cd00060">
    <property type="entry name" value="FHA"/>
    <property type="match status" value="2"/>
</dbReference>
<feature type="compositionally biased region" description="Basic and acidic residues" evidence="1">
    <location>
        <begin position="419"/>
        <end position="429"/>
    </location>
</feature>
<feature type="compositionally biased region" description="Basic and acidic residues" evidence="1">
    <location>
        <begin position="378"/>
        <end position="390"/>
    </location>
</feature>
<comment type="caution">
    <text evidence="3">The sequence shown here is derived from an EMBL/GenBank/DDBJ whole genome shotgun (WGS) entry which is preliminary data.</text>
</comment>
<dbReference type="InParanoid" id="A0A0V0QFP2"/>
<organism evidence="3 4">
    <name type="scientific">Pseudocohnilembus persalinus</name>
    <name type="common">Ciliate</name>
    <dbReference type="NCBI Taxonomy" id="266149"/>
    <lineage>
        <taxon>Eukaryota</taxon>
        <taxon>Sar</taxon>
        <taxon>Alveolata</taxon>
        <taxon>Ciliophora</taxon>
        <taxon>Intramacronucleata</taxon>
        <taxon>Oligohymenophorea</taxon>
        <taxon>Scuticociliatia</taxon>
        <taxon>Philasterida</taxon>
        <taxon>Pseudocohnilembidae</taxon>
        <taxon>Pseudocohnilembus</taxon>
    </lineage>
</organism>
<protein>
    <submittedName>
        <fullName evidence="3">SMAD/FHA domain</fullName>
    </submittedName>
</protein>
<gene>
    <name evidence="3" type="ORF">PPERSA_09605</name>
</gene>
<dbReference type="InterPro" id="IPR000253">
    <property type="entry name" value="FHA_dom"/>
</dbReference>
<feature type="domain" description="FHA" evidence="2">
    <location>
        <begin position="869"/>
        <end position="915"/>
    </location>
</feature>
<dbReference type="PANTHER" id="PTHR46210:SF1">
    <property type="entry name" value="FHA DOMAIN-CONTAINING PROTEIN"/>
    <property type="match status" value="1"/>
</dbReference>
<dbReference type="Gene3D" id="2.60.200.20">
    <property type="match status" value="2"/>
</dbReference>
<reference evidence="3 4" key="1">
    <citation type="journal article" date="2015" name="Sci. Rep.">
        <title>Genome of the facultative scuticociliatosis pathogen Pseudocohnilembus persalinus provides insight into its virulence through horizontal gene transfer.</title>
        <authorList>
            <person name="Xiong J."/>
            <person name="Wang G."/>
            <person name="Cheng J."/>
            <person name="Tian M."/>
            <person name="Pan X."/>
            <person name="Warren A."/>
            <person name="Jiang C."/>
            <person name="Yuan D."/>
            <person name="Miao W."/>
        </authorList>
    </citation>
    <scope>NUCLEOTIDE SEQUENCE [LARGE SCALE GENOMIC DNA]</scope>
    <source>
        <strain evidence="3">36N120E</strain>
    </source>
</reference>
<feature type="compositionally biased region" description="Low complexity" evidence="1">
    <location>
        <begin position="561"/>
        <end position="571"/>
    </location>
</feature>
<evidence type="ECO:0000313" key="4">
    <source>
        <dbReference type="Proteomes" id="UP000054937"/>
    </source>
</evidence>
<dbReference type="AlphaFoldDB" id="A0A0V0QFP2"/>
<feature type="region of interest" description="Disordered" evidence="1">
    <location>
        <begin position="668"/>
        <end position="690"/>
    </location>
</feature>
<feature type="region of interest" description="Disordered" evidence="1">
    <location>
        <begin position="370"/>
        <end position="451"/>
    </location>
</feature>
<dbReference type="InterPro" id="IPR008984">
    <property type="entry name" value="SMAD_FHA_dom_sf"/>
</dbReference>
<evidence type="ECO:0000313" key="3">
    <source>
        <dbReference type="EMBL" id="KRX00999.1"/>
    </source>
</evidence>
<dbReference type="SMART" id="SM00240">
    <property type="entry name" value="FHA"/>
    <property type="match status" value="2"/>
</dbReference>
<feature type="compositionally biased region" description="Low complexity" evidence="1">
    <location>
        <begin position="261"/>
        <end position="273"/>
    </location>
</feature>
<accession>A0A0V0QFP2</accession>
<dbReference type="Proteomes" id="UP000054937">
    <property type="component" value="Unassembled WGS sequence"/>
</dbReference>
<dbReference type="PANTHER" id="PTHR46210">
    <property type="entry name" value="FHA DOMAIN-CONTAINING PROTEIN"/>
    <property type="match status" value="1"/>
</dbReference>
<feature type="domain" description="FHA" evidence="2">
    <location>
        <begin position="765"/>
        <end position="815"/>
    </location>
</feature>
<name>A0A0V0QFP2_PSEPJ</name>
<dbReference type="PROSITE" id="PS50006">
    <property type="entry name" value="FHA_DOMAIN"/>
    <property type="match status" value="2"/>
</dbReference>